<evidence type="ECO:0000313" key="1">
    <source>
        <dbReference type="EMBL" id="GAD57001.1"/>
    </source>
</evidence>
<reference evidence="1" key="1">
    <citation type="journal article" date="2013" name="Genome Announc.">
        <title>Draft Genome Sequence of Loktanella cinnabarina LL-001T, Isolated from Deep-Sea Floor Sediment.</title>
        <authorList>
            <person name="Nishi S."/>
            <person name="Tsubouchi T."/>
            <person name="Takaki Y."/>
            <person name="Koyanagi R."/>
            <person name="Satoh N."/>
            <person name="Maruyama T."/>
            <person name="Hatada Y."/>
        </authorList>
    </citation>
    <scope>NUCLEOTIDE SEQUENCE [LARGE SCALE GENOMIC DNA]</scope>
    <source>
        <strain evidence="1">LL-001</strain>
    </source>
</reference>
<protein>
    <submittedName>
        <fullName evidence="1">Universal stress protein UspA and related nucleotide-binding proteins</fullName>
    </submittedName>
</protein>
<dbReference type="eggNOG" id="COG0589">
    <property type="taxonomic scope" value="Bacteria"/>
</dbReference>
<dbReference type="AlphaFoldDB" id="U2YNT9"/>
<keyword evidence="2" id="KW-1185">Reference proteome</keyword>
<dbReference type="OrthoDB" id="9804721at2"/>
<name>U2YNT9_9RHOB</name>
<sequence length="280" mass="29978">MPHGTVAVLATDSTLDHGAILTGLAMSDTEDTHLDIHCIGFESPAPDAFAMGSVVPISWPDDGAALARAEALEAELRPIVPKHRCNVAFCRQTLREGSVGSELPPVIRFADWIVAAAPHDTQDRSSQVAVLEAALFVGGLPVIVVPKEGVEIARAPTRIAVAWDGSREALAAVRSTLPMLRRAQLVDVVVVDPDIRHGDRSDPGGDLALFLARNGVHVEINVLSRSRPRISDILSRHGFETGAEAMVMGAFGHSRLREALFGGTTRDMLRVPQIPLILAR</sequence>
<dbReference type="CDD" id="cd00293">
    <property type="entry name" value="USP-like"/>
    <property type="match status" value="1"/>
</dbReference>
<organism evidence="1 2">
    <name type="scientific">Limimaricola cinnabarinus LL-001</name>
    <dbReference type="NCBI Taxonomy" id="1337093"/>
    <lineage>
        <taxon>Bacteria</taxon>
        <taxon>Pseudomonadati</taxon>
        <taxon>Pseudomonadota</taxon>
        <taxon>Alphaproteobacteria</taxon>
        <taxon>Rhodobacterales</taxon>
        <taxon>Paracoccaceae</taxon>
        <taxon>Limimaricola</taxon>
    </lineage>
</organism>
<dbReference type="InterPro" id="IPR006015">
    <property type="entry name" value="Universal_stress_UspA"/>
</dbReference>
<proteinExistence type="predicted"/>
<dbReference type="EMBL" id="BATB01000055">
    <property type="protein sequence ID" value="GAD57001.1"/>
    <property type="molecule type" value="Genomic_DNA"/>
</dbReference>
<dbReference type="PRINTS" id="PR01438">
    <property type="entry name" value="UNVRSLSTRESS"/>
</dbReference>
<comment type="caution">
    <text evidence="1">The sequence shown here is derived from an EMBL/GenBank/DDBJ whole genome shotgun (WGS) entry which is preliminary data.</text>
</comment>
<dbReference type="SUPFAM" id="SSF52402">
    <property type="entry name" value="Adenine nucleotide alpha hydrolases-like"/>
    <property type="match status" value="1"/>
</dbReference>
<dbReference type="Gene3D" id="3.40.50.12370">
    <property type="match status" value="1"/>
</dbReference>
<dbReference type="Proteomes" id="UP000016566">
    <property type="component" value="Unassembled WGS sequence"/>
</dbReference>
<accession>U2YNT9</accession>
<dbReference type="STRING" id="1337093.MBELCI_3053"/>
<evidence type="ECO:0000313" key="2">
    <source>
        <dbReference type="Proteomes" id="UP000016566"/>
    </source>
</evidence>
<gene>
    <name evidence="1" type="ORF">MBELCI_3053</name>
</gene>